<dbReference type="RefSeq" id="WP_379746492.1">
    <property type="nucleotide sequence ID" value="NZ_JBHSVN010000001.1"/>
</dbReference>
<evidence type="ECO:0000313" key="3">
    <source>
        <dbReference type="Proteomes" id="UP001596296"/>
    </source>
</evidence>
<organism evidence="2 3">
    <name type="scientific">Halopenitus salinus</name>
    <dbReference type="NCBI Taxonomy" id="1198295"/>
    <lineage>
        <taxon>Archaea</taxon>
        <taxon>Methanobacteriati</taxon>
        <taxon>Methanobacteriota</taxon>
        <taxon>Stenosarchaea group</taxon>
        <taxon>Halobacteria</taxon>
        <taxon>Halobacteriales</taxon>
        <taxon>Haloferacaceae</taxon>
        <taxon>Halopenitus</taxon>
    </lineage>
</organism>
<protein>
    <submittedName>
        <fullName evidence="2">DUF5787 family protein</fullName>
    </submittedName>
</protein>
<sequence>MIPDAEFGYELLVCRWAELAWHPDGDPTPAIVARQIGTRERRWDVLVVEVDPAGLRQRRAFGKRELDRELLGIVREAPAEWTWYRDTLAKPAYPWRYVREAIHRAADRDLIDERTRKGKIEIRRRRPYPDWVRRIVAIENKPDLTASAAATLSGQLEYDVEAGLLDETWLATETTGDRLEPALRREMPVEAGILLTEFAGGVDPDAATVEWLPSDLGRAVSNAPDQRDRDLRRLVLAERAYGRGFRSYHETMRPDCRHFRLERAGEAMVPDCAAKGRCPTARECSGSCESFSPEPPGWRTKGWPIEGGPGKGIETLLDRRRERFRYRMLRR</sequence>
<keyword evidence="3" id="KW-1185">Reference proteome</keyword>
<proteinExistence type="predicted"/>
<dbReference type="AlphaFoldDB" id="A0ABD5UXC3"/>
<comment type="caution">
    <text evidence="2">The sequence shown here is derived from an EMBL/GenBank/DDBJ whole genome shotgun (WGS) entry which is preliminary data.</text>
</comment>
<dbReference type="Proteomes" id="UP001596296">
    <property type="component" value="Unassembled WGS sequence"/>
</dbReference>
<dbReference type="Pfam" id="PF19100">
    <property type="entry name" value="DUF5787"/>
    <property type="match status" value="1"/>
</dbReference>
<evidence type="ECO:0000313" key="2">
    <source>
        <dbReference type="EMBL" id="MFC6893881.1"/>
    </source>
</evidence>
<dbReference type="EMBL" id="JBHSXL010000015">
    <property type="protein sequence ID" value="MFC6893881.1"/>
    <property type="molecule type" value="Genomic_DNA"/>
</dbReference>
<evidence type="ECO:0000256" key="1">
    <source>
        <dbReference type="SAM" id="MobiDB-lite"/>
    </source>
</evidence>
<name>A0ABD5UXC3_9EURY</name>
<accession>A0ABD5UXC3</accession>
<gene>
    <name evidence="2" type="ORF">ACFQE9_14895</name>
</gene>
<reference evidence="2 3" key="1">
    <citation type="journal article" date="2019" name="Int. J. Syst. Evol. Microbiol.">
        <title>The Global Catalogue of Microorganisms (GCM) 10K type strain sequencing project: providing services to taxonomists for standard genome sequencing and annotation.</title>
        <authorList>
            <consortium name="The Broad Institute Genomics Platform"/>
            <consortium name="The Broad Institute Genome Sequencing Center for Infectious Disease"/>
            <person name="Wu L."/>
            <person name="Ma J."/>
        </authorList>
    </citation>
    <scope>NUCLEOTIDE SEQUENCE [LARGE SCALE GENOMIC DNA]</scope>
    <source>
        <strain evidence="2 3">SKJ47</strain>
    </source>
</reference>
<dbReference type="InterPro" id="IPR043901">
    <property type="entry name" value="DUF5787"/>
</dbReference>
<feature type="region of interest" description="Disordered" evidence="1">
    <location>
        <begin position="284"/>
        <end position="311"/>
    </location>
</feature>